<gene>
    <name evidence="1" type="ORF">POPTR_002G047750</name>
</gene>
<dbReference type="AlphaFoldDB" id="A0A3N7FY20"/>
<name>A0A3N7FY20_POPTR</name>
<evidence type="ECO:0000313" key="2">
    <source>
        <dbReference type="Proteomes" id="UP000006729"/>
    </source>
</evidence>
<dbReference type="EMBL" id="CM009291">
    <property type="protein sequence ID" value="RQO86518.1"/>
    <property type="molecule type" value="Genomic_DNA"/>
</dbReference>
<protein>
    <submittedName>
        <fullName evidence="1">Uncharacterized protein</fullName>
    </submittedName>
</protein>
<proteinExistence type="predicted"/>
<sequence>MRKGRRPLLGVVISSDQQFLHGFRSSDSFLNQGEMQGDQLHRAAILVRKRKCGFLSYSRMCNSILLLLQMVMARWRGFVWPGASLGLIV</sequence>
<evidence type="ECO:0000313" key="1">
    <source>
        <dbReference type="EMBL" id="RQO86518.1"/>
    </source>
</evidence>
<accession>A0A3N7FY20</accession>
<dbReference type="Proteomes" id="UP000006729">
    <property type="component" value="Chromosome 2"/>
</dbReference>
<organism evidence="1 2">
    <name type="scientific">Populus trichocarpa</name>
    <name type="common">Western balsam poplar</name>
    <name type="synonym">Populus balsamifera subsp. trichocarpa</name>
    <dbReference type="NCBI Taxonomy" id="3694"/>
    <lineage>
        <taxon>Eukaryota</taxon>
        <taxon>Viridiplantae</taxon>
        <taxon>Streptophyta</taxon>
        <taxon>Embryophyta</taxon>
        <taxon>Tracheophyta</taxon>
        <taxon>Spermatophyta</taxon>
        <taxon>Magnoliopsida</taxon>
        <taxon>eudicotyledons</taxon>
        <taxon>Gunneridae</taxon>
        <taxon>Pentapetalae</taxon>
        <taxon>rosids</taxon>
        <taxon>fabids</taxon>
        <taxon>Malpighiales</taxon>
        <taxon>Salicaceae</taxon>
        <taxon>Saliceae</taxon>
        <taxon>Populus</taxon>
    </lineage>
</organism>
<reference evidence="1 2" key="1">
    <citation type="journal article" date="2006" name="Science">
        <title>The genome of black cottonwood, Populus trichocarpa (Torr. &amp; Gray).</title>
        <authorList>
            <person name="Tuskan G.A."/>
            <person name="Difazio S."/>
            <person name="Jansson S."/>
            <person name="Bohlmann J."/>
            <person name="Grigoriev I."/>
            <person name="Hellsten U."/>
            <person name="Putnam N."/>
            <person name="Ralph S."/>
            <person name="Rombauts S."/>
            <person name="Salamov A."/>
            <person name="Schein J."/>
            <person name="Sterck L."/>
            <person name="Aerts A."/>
            <person name="Bhalerao R.R."/>
            <person name="Bhalerao R.P."/>
            <person name="Blaudez D."/>
            <person name="Boerjan W."/>
            <person name="Brun A."/>
            <person name="Brunner A."/>
            <person name="Busov V."/>
            <person name="Campbell M."/>
            <person name="Carlson J."/>
            <person name="Chalot M."/>
            <person name="Chapman J."/>
            <person name="Chen G.L."/>
            <person name="Cooper D."/>
            <person name="Coutinho P.M."/>
            <person name="Couturier J."/>
            <person name="Covert S."/>
            <person name="Cronk Q."/>
            <person name="Cunningham R."/>
            <person name="Davis J."/>
            <person name="Degroeve S."/>
            <person name="Dejardin A."/>
            <person name="Depamphilis C."/>
            <person name="Detter J."/>
            <person name="Dirks B."/>
            <person name="Dubchak I."/>
            <person name="Duplessis S."/>
            <person name="Ehlting J."/>
            <person name="Ellis B."/>
            <person name="Gendler K."/>
            <person name="Goodstein D."/>
            <person name="Gribskov M."/>
            <person name="Grimwood J."/>
            <person name="Groover A."/>
            <person name="Gunter L."/>
            <person name="Hamberger B."/>
            <person name="Heinze B."/>
            <person name="Helariutta Y."/>
            <person name="Henrissat B."/>
            <person name="Holligan D."/>
            <person name="Holt R."/>
            <person name="Huang W."/>
            <person name="Islam-Faridi N."/>
            <person name="Jones S."/>
            <person name="Jones-Rhoades M."/>
            <person name="Jorgensen R."/>
            <person name="Joshi C."/>
            <person name="Kangasjarvi J."/>
            <person name="Karlsson J."/>
            <person name="Kelleher C."/>
            <person name="Kirkpatrick R."/>
            <person name="Kirst M."/>
            <person name="Kohler A."/>
            <person name="Kalluri U."/>
            <person name="Larimer F."/>
            <person name="Leebens-Mack J."/>
            <person name="Leple J.C."/>
            <person name="Locascio P."/>
            <person name="Lou Y."/>
            <person name="Lucas S."/>
            <person name="Martin F."/>
            <person name="Montanini B."/>
            <person name="Napoli C."/>
            <person name="Nelson D.R."/>
            <person name="Nelson C."/>
            <person name="Nieminen K."/>
            <person name="Nilsson O."/>
            <person name="Pereda V."/>
            <person name="Peter G."/>
            <person name="Philippe R."/>
            <person name="Pilate G."/>
            <person name="Poliakov A."/>
            <person name="Razumovskaya J."/>
            <person name="Richardson P."/>
            <person name="Rinaldi C."/>
            <person name="Ritland K."/>
            <person name="Rouze P."/>
            <person name="Ryaboy D."/>
            <person name="Schmutz J."/>
            <person name="Schrader J."/>
            <person name="Segerman B."/>
            <person name="Shin H."/>
            <person name="Siddiqui A."/>
            <person name="Sterky F."/>
            <person name="Terry A."/>
            <person name="Tsai C.J."/>
            <person name="Uberbacher E."/>
            <person name="Unneberg P."/>
            <person name="Vahala J."/>
            <person name="Wall K."/>
            <person name="Wessler S."/>
            <person name="Yang G."/>
            <person name="Yin T."/>
            <person name="Douglas C."/>
            <person name="Marra M."/>
            <person name="Sandberg G."/>
            <person name="Van de Peer Y."/>
            <person name="Rokhsar D."/>
        </authorList>
    </citation>
    <scope>NUCLEOTIDE SEQUENCE [LARGE SCALE GENOMIC DNA]</scope>
    <source>
        <strain evidence="2">cv. Nisqually</strain>
    </source>
</reference>
<dbReference type="Gramene" id="Potri.002G047750.1.v4.1">
    <property type="protein sequence ID" value="Potri.002G047750.1.v4.1"/>
    <property type="gene ID" value="Potri.002G047750.v4.1"/>
</dbReference>
<dbReference type="InParanoid" id="A0A3N7FY20"/>
<keyword evidence="2" id="KW-1185">Reference proteome</keyword>